<sequence>MKRILLAVCGKTPQIITETLYALWDKGEFPQVIKIFTTRTGKEALYTKLLDPARGIFYKFCEEYEIEAEEIEFSWKDILVPRVNEIEIEDILTEEDNFAFLQAVLEETFYFTSDPDTAVYFSLAAGRKTMGAFFTLAAQIYGRCQDRLYHVLVHSDFEYSPHFYYPPKSPKNIELINSAGEKYYKSTEYAKISLINIPFFSVREKFSAEMLKKPFLPQELMALLEKAEEPKLKLHIRSCKIEWQGKSMTLPVAWFTLYLFFILCRKRVMDNKNCYLDMLEIENCKEEIASLYHKIIQFMPKKELPRSDTGIIALTAENIRSYRSKVNAKIHKNFGQLSGEKFSICSFGQKPNTKYGLNLMPHLIEIIDEAGEKWE</sequence>
<organism evidence="2 3">
    <name type="scientific">Taurinivorans muris</name>
    <dbReference type="NCBI Taxonomy" id="2787751"/>
    <lineage>
        <taxon>Bacteria</taxon>
        <taxon>Pseudomonadati</taxon>
        <taxon>Thermodesulfobacteriota</taxon>
        <taxon>Desulfovibrionia</taxon>
        <taxon>Desulfovibrionales</taxon>
        <taxon>Desulfovibrionaceae</taxon>
        <taxon>Taurinivorans</taxon>
    </lineage>
</organism>
<evidence type="ECO:0000313" key="3">
    <source>
        <dbReference type="Proteomes" id="UP001058120"/>
    </source>
</evidence>
<feature type="domain" description="CRISPR system ring nuclease SSO2081-like" evidence="1">
    <location>
        <begin position="12"/>
        <end position="224"/>
    </location>
</feature>
<evidence type="ECO:0000313" key="2">
    <source>
        <dbReference type="EMBL" id="UWX05979.1"/>
    </source>
</evidence>
<gene>
    <name evidence="2" type="ORF">JBF11_01245</name>
</gene>
<reference evidence="2" key="1">
    <citation type="submission" date="2020-12" db="EMBL/GenBank/DDBJ databases">
        <title>Taurinivorans muris gen. nov., sp. nov., fundamental and realized metabolic niche of a ubiquitous sulfidogenic bacterium in the murine intestine.</title>
        <authorList>
            <person name="Ye H."/>
            <person name="Hanson B.T."/>
            <person name="Loy A."/>
        </authorList>
    </citation>
    <scope>NUCLEOTIDE SEQUENCE</scope>
    <source>
        <strain evidence="2">LT0009</strain>
    </source>
</reference>
<dbReference type="CDD" id="cd09741">
    <property type="entry name" value="Csx1_III-U"/>
    <property type="match status" value="1"/>
</dbReference>
<dbReference type="Proteomes" id="UP001058120">
    <property type="component" value="Chromosome"/>
</dbReference>
<dbReference type="InterPro" id="IPR013413">
    <property type="entry name" value="CRISPR-assoc_prot_NE0113"/>
</dbReference>
<dbReference type="RefSeq" id="WP_334315574.1">
    <property type="nucleotide sequence ID" value="NZ_CP065938.1"/>
</dbReference>
<dbReference type="EMBL" id="CP065938">
    <property type="protein sequence ID" value="UWX05979.1"/>
    <property type="molecule type" value="Genomic_DNA"/>
</dbReference>
<protein>
    <submittedName>
        <fullName evidence="2">TIGR02584 family CRISPR-associated protein</fullName>
    </submittedName>
</protein>
<accession>A0ABY5Y334</accession>
<name>A0ABY5Y334_9BACT</name>
<keyword evidence="3" id="KW-1185">Reference proteome</keyword>
<dbReference type="Pfam" id="PF09623">
    <property type="entry name" value="Cas_NE0113"/>
    <property type="match status" value="1"/>
</dbReference>
<evidence type="ECO:0000259" key="1">
    <source>
        <dbReference type="Pfam" id="PF09623"/>
    </source>
</evidence>
<dbReference type="InterPro" id="IPR019092">
    <property type="entry name" value="SSO2081-like_dom"/>
</dbReference>
<dbReference type="NCBIfam" id="TIGR02584">
    <property type="entry name" value="cas_NE0113"/>
    <property type="match status" value="1"/>
</dbReference>
<proteinExistence type="predicted"/>